<dbReference type="InterPro" id="IPR036291">
    <property type="entry name" value="NAD(P)-bd_dom_sf"/>
</dbReference>
<dbReference type="Pfam" id="PF00106">
    <property type="entry name" value="adh_short"/>
    <property type="match status" value="1"/>
</dbReference>
<dbReference type="PANTHER" id="PTHR45458">
    <property type="entry name" value="SHORT-CHAIN DEHYDROGENASE/REDUCTASE SDR"/>
    <property type="match status" value="1"/>
</dbReference>
<accession>A0A7Y6NNP5</accession>
<dbReference type="SUPFAM" id="SSF51735">
    <property type="entry name" value="NAD(P)-binding Rossmann-fold domains"/>
    <property type="match status" value="1"/>
</dbReference>
<dbReference type="RefSeq" id="WP_176069358.1">
    <property type="nucleotide sequence ID" value="NZ_JABWMJ010000005.1"/>
</dbReference>
<evidence type="ECO:0000313" key="2">
    <source>
        <dbReference type="Proteomes" id="UP000529637"/>
    </source>
</evidence>
<proteinExistence type="predicted"/>
<dbReference type="CDD" id="cd05325">
    <property type="entry name" value="carb_red_sniffer_like_SDR_c"/>
    <property type="match status" value="1"/>
</dbReference>
<dbReference type="PANTHER" id="PTHR45458:SF1">
    <property type="entry name" value="SHORT CHAIN DEHYDROGENASE"/>
    <property type="match status" value="1"/>
</dbReference>
<name>A0A7Y6NNP5_9BURK</name>
<dbReference type="PRINTS" id="PR00081">
    <property type="entry name" value="GDHRDH"/>
</dbReference>
<keyword evidence="2" id="KW-1185">Reference proteome</keyword>
<organism evidence="1 2">
    <name type="scientific">Piscinibacter koreensis</name>
    <dbReference type="NCBI Taxonomy" id="2742824"/>
    <lineage>
        <taxon>Bacteria</taxon>
        <taxon>Pseudomonadati</taxon>
        <taxon>Pseudomonadota</taxon>
        <taxon>Betaproteobacteria</taxon>
        <taxon>Burkholderiales</taxon>
        <taxon>Sphaerotilaceae</taxon>
        <taxon>Piscinibacter</taxon>
    </lineage>
</organism>
<dbReference type="InterPro" id="IPR002347">
    <property type="entry name" value="SDR_fam"/>
</dbReference>
<dbReference type="AlphaFoldDB" id="A0A7Y6NNP5"/>
<dbReference type="NCBIfam" id="NF005403">
    <property type="entry name" value="PRK06953.1"/>
    <property type="match status" value="1"/>
</dbReference>
<gene>
    <name evidence="1" type="ORF">HQN59_12130</name>
</gene>
<reference evidence="1 2" key="1">
    <citation type="submission" date="2020-06" db="EMBL/GenBank/DDBJ databases">
        <title>Schlegella sp. ID0723 isolated from air conditioner.</title>
        <authorList>
            <person name="Kim D.Y."/>
            <person name="Kim D.-U."/>
        </authorList>
    </citation>
    <scope>NUCLEOTIDE SEQUENCE [LARGE SCALE GENOMIC DNA]</scope>
    <source>
        <strain evidence="1 2">ID0723</strain>
    </source>
</reference>
<dbReference type="Proteomes" id="UP000529637">
    <property type="component" value="Unassembled WGS sequence"/>
</dbReference>
<protein>
    <submittedName>
        <fullName evidence="1">SDR family oxidoreductase</fullName>
    </submittedName>
</protein>
<sequence length="221" mass="23188">MNVLVIGASRGIGFEFVRQYRAEGATVTASARNNAGLERIRGLGADASTLDVTDPASGSAFAAGLQGRRFDVIVVNAGVIGGRVDPPAVPEQADFDHVMRTNVLGPMRMISLVAPMLAPGGRLAVLSSRMASIGSRTSAANWLYRASKAALNSVLMDAALVLGERATCVALHPGWVRTDMGGSSADIDVETSVSGMRRVIAALVPGERCSFRNYDGETIPW</sequence>
<dbReference type="InterPro" id="IPR052184">
    <property type="entry name" value="SDR_enzymes"/>
</dbReference>
<evidence type="ECO:0000313" key="1">
    <source>
        <dbReference type="EMBL" id="NUZ06510.1"/>
    </source>
</evidence>
<dbReference type="EMBL" id="JABWMJ010000005">
    <property type="protein sequence ID" value="NUZ06510.1"/>
    <property type="molecule type" value="Genomic_DNA"/>
</dbReference>
<comment type="caution">
    <text evidence="1">The sequence shown here is derived from an EMBL/GenBank/DDBJ whole genome shotgun (WGS) entry which is preliminary data.</text>
</comment>
<dbReference type="GO" id="GO:0016616">
    <property type="term" value="F:oxidoreductase activity, acting on the CH-OH group of donors, NAD or NADP as acceptor"/>
    <property type="evidence" value="ECO:0007669"/>
    <property type="project" value="TreeGrafter"/>
</dbReference>
<dbReference type="Gene3D" id="3.40.50.720">
    <property type="entry name" value="NAD(P)-binding Rossmann-like Domain"/>
    <property type="match status" value="1"/>
</dbReference>